<comment type="caution">
    <text evidence="1">The sequence shown here is derived from an EMBL/GenBank/DDBJ whole genome shotgun (WGS) entry which is preliminary data.</text>
</comment>
<evidence type="ECO:0000313" key="2">
    <source>
        <dbReference type="Proteomes" id="UP001592530"/>
    </source>
</evidence>
<organism evidence="1 2">
    <name type="scientific">Streptacidiphilus alkalitolerans</name>
    <dbReference type="NCBI Taxonomy" id="3342712"/>
    <lineage>
        <taxon>Bacteria</taxon>
        <taxon>Bacillati</taxon>
        <taxon>Actinomycetota</taxon>
        <taxon>Actinomycetes</taxon>
        <taxon>Kitasatosporales</taxon>
        <taxon>Streptomycetaceae</taxon>
        <taxon>Streptacidiphilus</taxon>
    </lineage>
</organism>
<gene>
    <name evidence="1" type="ORF">ACEZDB_32410</name>
</gene>
<dbReference type="Proteomes" id="UP001592530">
    <property type="component" value="Unassembled WGS sequence"/>
</dbReference>
<dbReference type="EMBL" id="JBHEZY010000018">
    <property type="protein sequence ID" value="MFC1435354.1"/>
    <property type="molecule type" value="Genomic_DNA"/>
</dbReference>
<name>A0ABV6XAW6_9ACTN</name>
<dbReference type="RefSeq" id="WP_380558360.1">
    <property type="nucleotide sequence ID" value="NZ_JBHEZY010000018.1"/>
</dbReference>
<reference evidence="1 2" key="1">
    <citation type="submission" date="2024-09" db="EMBL/GenBank/DDBJ databases">
        <authorList>
            <person name="Lee S.D."/>
        </authorList>
    </citation>
    <scope>NUCLEOTIDE SEQUENCE [LARGE SCALE GENOMIC DNA]</scope>
    <source>
        <strain evidence="1 2">N1-3</strain>
    </source>
</reference>
<proteinExistence type="predicted"/>
<protein>
    <submittedName>
        <fullName evidence="1">Uncharacterized protein</fullName>
    </submittedName>
</protein>
<sequence length="329" mass="36637">MSATQDNGPTVVYDLAGHDSALRVALVEAGVGRWMAVRDLLDDTGDNWSLRTSRSQVIASAVARTDIISRWSQEERSNPDALMMRARVATERVLIAHRQQQQLDEPQPVAHSAVVSARQVCENASQVNKADPVPWICQVALAPLDRNHLTSRQPAPPGSLLPPGPWGLLQQVDGRHLGNREAHHRLVRFIEDDPVVVADYLAWLDTWVPTQVPGSPLLVLPLHVHAARRQADDDQLAHLRWQTALMRSLTNTAWEGWFLRAPLDERSALDLNYLAHALFAAFELAKADKVFQAIGPYATKLPWALVADDPESAFLKARDQCRWTVANML</sequence>
<accession>A0ABV6XAW6</accession>
<evidence type="ECO:0000313" key="1">
    <source>
        <dbReference type="EMBL" id="MFC1435354.1"/>
    </source>
</evidence>